<organism evidence="1 2">
    <name type="scientific">Paenibacillus kyungheensis</name>
    <dbReference type="NCBI Taxonomy" id="1452732"/>
    <lineage>
        <taxon>Bacteria</taxon>
        <taxon>Bacillati</taxon>
        <taxon>Bacillota</taxon>
        <taxon>Bacilli</taxon>
        <taxon>Bacillales</taxon>
        <taxon>Paenibacillaceae</taxon>
        <taxon>Paenibacillus</taxon>
    </lineage>
</organism>
<dbReference type="Proteomes" id="UP001220509">
    <property type="component" value="Chromosome"/>
</dbReference>
<evidence type="ECO:0000313" key="2">
    <source>
        <dbReference type="Proteomes" id="UP001220509"/>
    </source>
</evidence>
<keyword evidence="2" id="KW-1185">Reference proteome</keyword>
<dbReference type="AlphaFoldDB" id="A0AAX3M5I6"/>
<accession>A0AAX3M5I6</accession>
<dbReference type="KEGG" id="pka:PQ456_03460"/>
<proteinExistence type="predicted"/>
<sequence>MNDNDLKKSTFLLRLHERHFKSEINCLGEQLVEIINCIREETSDLIWFAFDVFGSSDRAFAELFSNAYSEFLSTDELIEKASGVIQFYSGVFIGIKKGRHVEWNFDRLPDTEENEGLQHPEAEIEIRPFDTSYFEIYGMDRIIESKIKSHFMVSDQ</sequence>
<protein>
    <submittedName>
        <fullName evidence="1">Uncharacterized protein</fullName>
    </submittedName>
</protein>
<name>A0AAX3M5I6_9BACL</name>
<gene>
    <name evidence="1" type="ORF">PQ456_03460</name>
</gene>
<dbReference type="RefSeq" id="WP_273614868.1">
    <property type="nucleotide sequence ID" value="NZ_CP117416.1"/>
</dbReference>
<reference evidence="1 2" key="1">
    <citation type="submission" date="2023-02" db="EMBL/GenBank/DDBJ databases">
        <title>Genome sequence of Paenibacillus kyungheensis KACC 18744.</title>
        <authorList>
            <person name="Kim S."/>
            <person name="Heo J."/>
            <person name="Kwon S.-W."/>
        </authorList>
    </citation>
    <scope>NUCLEOTIDE SEQUENCE [LARGE SCALE GENOMIC DNA]</scope>
    <source>
        <strain evidence="1 2">KACC 18744</strain>
    </source>
</reference>
<dbReference type="EMBL" id="CP117416">
    <property type="protein sequence ID" value="WCT56593.1"/>
    <property type="molecule type" value="Genomic_DNA"/>
</dbReference>
<evidence type="ECO:0000313" key="1">
    <source>
        <dbReference type="EMBL" id="WCT56593.1"/>
    </source>
</evidence>